<dbReference type="Proteomes" id="UP000076630">
    <property type="component" value="Unassembled WGS sequence"/>
</dbReference>
<accession>A0A161SB63</accession>
<dbReference type="RefSeq" id="WP_038985114.1">
    <property type="nucleotide sequence ID" value="NZ_JWJO01000009.1"/>
</dbReference>
<reference evidence="2 3" key="1">
    <citation type="submission" date="2016-01" db="EMBL/GenBank/DDBJ databases">
        <title>Whole genome sequencing of Myroides marinus L41.</title>
        <authorList>
            <person name="Hong K.W."/>
        </authorList>
    </citation>
    <scope>NUCLEOTIDE SEQUENCE [LARGE SCALE GENOMIC DNA]</scope>
    <source>
        <strain evidence="2 3">L41</strain>
    </source>
</reference>
<dbReference type="SUPFAM" id="SSF160631">
    <property type="entry name" value="SMI1/KNR4-like"/>
    <property type="match status" value="1"/>
</dbReference>
<sequence length="163" mass="19088">MSKFDHYTVIPNINTNSVELFLPTAEDINNCEQQLGFTFEEDYNTFMRQYGTGILGGTYIRIYSPTRIIKGQSEWLERVTQYYFWEDGEDILTKEQVLESICIGDTLDGDEIIFYQNQYYVLPRYEENIYALGATLNDAIEWLCTAGILTEAFVEREFEPFNE</sequence>
<gene>
    <name evidence="2" type="ORF">AV926_05360</name>
</gene>
<proteinExistence type="predicted"/>
<dbReference type="OrthoDB" id="7066145at2"/>
<feature type="domain" description="Knr4/Smi1-like" evidence="1">
    <location>
        <begin position="23"/>
        <end position="138"/>
    </location>
</feature>
<keyword evidence="3" id="KW-1185">Reference proteome</keyword>
<organism evidence="2 3">
    <name type="scientific">Myroides marinus</name>
    <dbReference type="NCBI Taxonomy" id="703342"/>
    <lineage>
        <taxon>Bacteria</taxon>
        <taxon>Pseudomonadati</taxon>
        <taxon>Bacteroidota</taxon>
        <taxon>Flavobacteriia</taxon>
        <taxon>Flavobacteriales</taxon>
        <taxon>Flavobacteriaceae</taxon>
        <taxon>Myroides</taxon>
    </lineage>
</organism>
<evidence type="ECO:0000259" key="1">
    <source>
        <dbReference type="Pfam" id="PF09346"/>
    </source>
</evidence>
<protein>
    <recommendedName>
        <fullName evidence="1">Knr4/Smi1-like domain-containing protein</fullName>
    </recommendedName>
</protein>
<dbReference type="Gene3D" id="3.40.1580.10">
    <property type="entry name" value="SMI1/KNR4-like"/>
    <property type="match status" value="1"/>
</dbReference>
<comment type="caution">
    <text evidence="2">The sequence shown here is derived from an EMBL/GenBank/DDBJ whole genome shotgun (WGS) entry which is preliminary data.</text>
</comment>
<dbReference type="EMBL" id="LQNU01000041">
    <property type="protein sequence ID" value="KZE82974.1"/>
    <property type="molecule type" value="Genomic_DNA"/>
</dbReference>
<dbReference type="AlphaFoldDB" id="A0A161SB63"/>
<evidence type="ECO:0000313" key="2">
    <source>
        <dbReference type="EMBL" id="KZE82974.1"/>
    </source>
</evidence>
<dbReference type="InterPro" id="IPR037883">
    <property type="entry name" value="Knr4/Smi1-like_sf"/>
</dbReference>
<name>A0A161SB63_9FLAO</name>
<evidence type="ECO:0000313" key="3">
    <source>
        <dbReference type="Proteomes" id="UP000076630"/>
    </source>
</evidence>
<dbReference type="Pfam" id="PF09346">
    <property type="entry name" value="SMI1_KNR4"/>
    <property type="match status" value="1"/>
</dbReference>
<dbReference type="InterPro" id="IPR018958">
    <property type="entry name" value="Knr4/Smi1-like_dom"/>
</dbReference>